<dbReference type="EMBL" id="KZ452022">
    <property type="protein sequence ID" value="PKA50614.1"/>
    <property type="molecule type" value="Genomic_DNA"/>
</dbReference>
<evidence type="ECO:0000256" key="2">
    <source>
        <dbReference type="ARBA" id="ARBA00022737"/>
    </source>
</evidence>
<dbReference type="PANTHER" id="PTHR43572:SF13">
    <property type="entry name" value="PROTEIN SUPPRESSOR OF MAX2 1"/>
    <property type="match status" value="1"/>
</dbReference>
<dbReference type="AlphaFoldDB" id="A0A2I0A4Z6"/>
<keyword evidence="2 3" id="KW-0677">Repeat</keyword>
<dbReference type="Proteomes" id="UP000236161">
    <property type="component" value="Unassembled WGS sequence"/>
</dbReference>
<proteinExistence type="inferred from homology"/>
<protein>
    <submittedName>
        <fullName evidence="5">Chaperone protein ClpB1</fullName>
    </submittedName>
</protein>
<evidence type="ECO:0000256" key="3">
    <source>
        <dbReference type="PROSITE-ProRule" id="PRU01251"/>
    </source>
</evidence>
<dbReference type="Pfam" id="PF23569">
    <property type="entry name" value="NBD_SMAX1"/>
    <property type="match status" value="1"/>
</dbReference>
<evidence type="ECO:0000313" key="5">
    <source>
        <dbReference type="EMBL" id="PKA50614.1"/>
    </source>
</evidence>
<gene>
    <name evidence="5" type="primary">CLPB1</name>
    <name evidence="5" type="ORF">AXF42_Ash017953</name>
</gene>
<dbReference type="InterPro" id="IPR036628">
    <property type="entry name" value="Clp_N_dom_sf"/>
</dbReference>
<dbReference type="Gene3D" id="3.40.50.300">
    <property type="entry name" value="P-loop containing nucleotide triphosphate hydrolases"/>
    <property type="match status" value="1"/>
</dbReference>
<accession>A0A2I0A4Z6</accession>
<dbReference type="InterPro" id="IPR027417">
    <property type="entry name" value="P-loop_NTPase"/>
</dbReference>
<feature type="domain" description="Clp R" evidence="4">
    <location>
        <begin position="1"/>
        <end position="147"/>
    </location>
</feature>
<evidence type="ECO:0000256" key="1">
    <source>
        <dbReference type="ARBA" id="ARBA00008675"/>
    </source>
</evidence>
<dbReference type="InterPro" id="IPR058954">
    <property type="entry name" value="AAA_lid_SMAX1"/>
</dbReference>
<dbReference type="PANTHER" id="PTHR43572">
    <property type="entry name" value="CHAPERONE PROTEIN CLPD, CHLOROPLASTIC"/>
    <property type="match status" value="1"/>
</dbReference>
<sequence length="852" mass="92504">MAEAARRRHVKTTPLHVAAALLAMSGGLLRQACVRSHPLSSHPLKCRALELCFSVALDRLPAVSGKSSSTADPRISNALMAALKRAQAHQRRGCPEQQQTPLLAVRVELEQLVVSILDDPSVSRIMGEASFSSPAVKTFVEESLSAGGGEVQRVVDILRGRQRRNPVLVGDFDSLHILNNVLRRMESDGLKVISLEKELAGGERILARIRGLASLIESRIGLATRFVVDIGDLKWLLESSGAAENRQPVVVSNGSRAAVVEMSRLLRRFSDGNGGLRIVGTANCATYLRCQVHHPSMEKDWDLQAVPITPKSPFPSTFSRLAANGIHGSSIGFPEAKVSALPSLRFPPSPLGSSSSPKSSICSEAMESQQPLPPWLHMHKDQSNMNKKSEELLKKWQQKCSEIHSQASSVPIDFRKAPSFPTIPPGFPAMTDLVLGRSKACYTATVNFPAVNLNDSAAEISEHDSFKRLFYGLSERVGWQQTAASAIATAVVRSKSGNKKQRSDTWMLFVGPDEVGKKKMAAALSEILFSTPPITIRIAGKPLFGGDAIMWGRTRLDRIADALRRNPFSVFVIEEVDRWDTASKGTMKRAVERGLLVDSHGREVSLGGAIFILTASFLPEALKASIDSPVLLQFEKILNSASRAWQLELSVVAMADSDNTPTKKARKELSPSSLSLDLNLSVGSFDKDDNGNSSDITMEHGQPPHPQLAAAASELRLPVNETVVFRPVDLAPVKRKVSEFISSKFAVILGNEKTARIGDDAVDRIAGGLWLAGCDDSCNGLEEWGEKVLVPGLYLLESRLETMAGNWMVELVVKKNDRGDGGDRHRGFLPAAIAVGGLVDELREFNGYVGKS</sequence>
<evidence type="ECO:0000313" key="6">
    <source>
        <dbReference type="Proteomes" id="UP000236161"/>
    </source>
</evidence>
<comment type="similarity">
    <text evidence="1">Belongs to the ClpA/ClpB family.</text>
</comment>
<evidence type="ECO:0000259" key="4">
    <source>
        <dbReference type="PROSITE" id="PS51903"/>
    </source>
</evidence>
<name>A0A2I0A4Z6_9ASPA</name>
<dbReference type="InterPro" id="IPR058680">
    <property type="entry name" value="NBD_SMAX1-like"/>
</dbReference>
<organism evidence="5 6">
    <name type="scientific">Apostasia shenzhenica</name>
    <dbReference type="NCBI Taxonomy" id="1088818"/>
    <lineage>
        <taxon>Eukaryota</taxon>
        <taxon>Viridiplantae</taxon>
        <taxon>Streptophyta</taxon>
        <taxon>Embryophyta</taxon>
        <taxon>Tracheophyta</taxon>
        <taxon>Spermatophyta</taxon>
        <taxon>Magnoliopsida</taxon>
        <taxon>Liliopsida</taxon>
        <taxon>Asparagales</taxon>
        <taxon>Orchidaceae</taxon>
        <taxon>Apostasioideae</taxon>
        <taxon>Apostasia</taxon>
    </lineage>
</organism>
<dbReference type="PROSITE" id="PS51903">
    <property type="entry name" value="CLP_R"/>
    <property type="match status" value="1"/>
</dbReference>
<dbReference type="InterPro" id="IPR004176">
    <property type="entry name" value="Clp_R_N"/>
</dbReference>
<dbReference type="OrthoDB" id="1929681at2759"/>
<dbReference type="SUPFAM" id="SSF52540">
    <property type="entry name" value="P-loop containing nucleoside triphosphate hydrolases"/>
    <property type="match status" value="1"/>
</dbReference>
<dbReference type="SUPFAM" id="SSF81923">
    <property type="entry name" value="Double Clp-N motif"/>
    <property type="match status" value="1"/>
</dbReference>
<dbReference type="STRING" id="1088818.A0A2I0A4Z6"/>
<keyword evidence="6" id="KW-1185">Reference proteome</keyword>
<dbReference type="Gene3D" id="1.10.1780.10">
    <property type="entry name" value="Clp, N-terminal domain"/>
    <property type="match status" value="1"/>
</dbReference>
<dbReference type="InterPro" id="IPR051650">
    <property type="entry name" value="SL_signaling_regulator"/>
</dbReference>
<dbReference type="Pfam" id="PF26587">
    <property type="entry name" value="AAA_lid_SMAX1"/>
    <property type="match status" value="1"/>
</dbReference>
<reference evidence="5 6" key="1">
    <citation type="journal article" date="2017" name="Nature">
        <title>The Apostasia genome and the evolution of orchids.</title>
        <authorList>
            <person name="Zhang G.Q."/>
            <person name="Liu K.W."/>
            <person name="Li Z."/>
            <person name="Lohaus R."/>
            <person name="Hsiao Y.Y."/>
            <person name="Niu S.C."/>
            <person name="Wang J.Y."/>
            <person name="Lin Y.C."/>
            <person name="Xu Q."/>
            <person name="Chen L.J."/>
            <person name="Yoshida K."/>
            <person name="Fujiwara S."/>
            <person name="Wang Z.W."/>
            <person name="Zhang Y.Q."/>
            <person name="Mitsuda N."/>
            <person name="Wang M."/>
            <person name="Liu G.H."/>
            <person name="Pecoraro L."/>
            <person name="Huang H.X."/>
            <person name="Xiao X.J."/>
            <person name="Lin M."/>
            <person name="Wu X.Y."/>
            <person name="Wu W.L."/>
            <person name="Chen Y.Y."/>
            <person name="Chang S.B."/>
            <person name="Sakamoto S."/>
            <person name="Ohme-Takagi M."/>
            <person name="Yagi M."/>
            <person name="Zeng S.J."/>
            <person name="Shen C.Y."/>
            <person name="Yeh C.M."/>
            <person name="Luo Y.B."/>
            <person name="Tsai W.C."/>
            <person name="Van de Peer Y."/>
            <person name="Liu Z.J."/>
        </authorList>
    </citation>
    <scope>NUCLEOTIDE SEQUENCE [LARGE SCALE GENOMIC DNA]</scope>
    <source>
        <strain evidence="6">cv. Shenzhen</strain>
        <tissue evidence="5">Stem</tissue>
    </source>
</reference>